<evidence type="ECO:0000313" key="2">
    <source>
        <dbReference type="Proteomes" id="UP000037822"/>
    </source>
</evidence>
<dbReference type="AlphaFoldDB" id="A0A0N1N2D2"/>
<dbReference type="PANTHER" id="PTHR35175:SF2">
    <property type="entry name" value="DUF1289 DOMAIN-CONTAINING PROTEIN"/>
    <property type="match status" value="1"/>
</dbReference>
<accession>A0A0N1N2D2</accession>
<sequence>MSSNTVSSNAISSPCIKACMLDPVSKLCEGCGRSMAEIARWGSLSEAERLAIMARLQERQAARSD</sequence>
<gene>
    <name evidence="1" type="ORF">AE618_12810</name>
</gene>
<reference evidence="1 2" key="1">
    <citation type="submission" date="2015-07" db="EMBL/GenBank/DDBJ databases">
        <title>Whole genome sequencing of Bosea vaviloviae isolated from cave pool.</title>
        <authorList>
            <person name="Tan N.E.H."/>
            <person name="Lee Y.P."/>
            <person name="Gan H.M."/>
            <person name="Barton H."/>
            <person name="Savka M.A."/>
        </authorList>
    </citation>
    <scope>NUCLEOTIDE SEQUENCE [LARGE SCALE GENOMIC DNA]</scope>
    <source>
        <strain evidence="1 2">SD260</strain>
    </source>
</reference>
<dbReference type="OrthoDB" id="9811423at2"/>
<dbReference type="RefSeq" id="WP_054209437.1">
    <property type="nucleotide sequence ID" value="NZ_LGSZ01000040.1"/>
</dbReference>
<dbReference type="PANTHER" id="PTHR35175">
    <property type="entry name" value="DUF1289 DOMAIN-CONTAINING PROTEIN"/>
    <property type="match status" value="1"/>
</dbReference>
<evidence type="ECO:0008006" key="3">
    <source>
        <dbReference type="Google" id="ProtNLM"/>
    </source>
</evidence>
<keyword evidence="2" id="KW-1185">Reference proteome</keyword>
<comment type="caution">
    <text evidence="1">The sequence shown here is derived from an EMBL/GenBank/DDBJ whole genome shotgun (WGS) entry which is preliminary data.</text>
</comment>
<protein>
    <recommendedName>
        <fullName evidence="3">Fe-S oxidoreductase</fullName>
    </recommendedName>
</protein>
<evidence type="ECO:0000313" key="1">
    <source>
        <dbReference type="EMBL" id="KPH80624.1"/>
    </source>
</evidence>
<dbReference type="Proteomes" id="UP000037822">
    <property type="component" value="Unassembled WGS sequence"/>
</dbReference>
<dbReference type="Pfam" id="PF06945">
    <property type="entry name" value="DUF1289"/>
    <property type="match status" value="1"/>
</dbReference>
<proteinExistence type="predicted"/>
<dbReference type="PATRIC" id="fig|1526658.3.peg.3999"/>
<organism evidence="1 2">
    <name type="scientific">Bosea vaviloviae</name>
    <dbReference type="NCBI Taxonomy" id="1526658"/>
    <lineage>
        <taxon>Bacteria</taxon>
        <taxon>Pseudomonadati</taxon>
        <taxon>Pseudomonadota</taxon>
        <taxon>Alphaproteobacteria</taxon>
        <taxon>Hyphomicrobiales</taxon>
        <taxon>Boseaceae</taxon>
        <taxon>Bosea</taxon>
    </lineage>
</organism>
<dbReference type="InterPro" id="IPR010710">
    <property type="entry name" value="DUF1289"/>
</dbReference>
<name>A0A0N1N2D2_9HYPH</name>
<dbReference type="EMBL" id="LGSZ01000040">
    <property type="protein sequence ID" value="KPH80624.1"/>
    <property type="molecule type" value="Genomic_DNA"/>
</dbReference>